<comment type="catalytic activity">
    <reaction evidence="6">
        <text>Endonucleolytic cleavage of RNA, removing 5'-extranucleotides from tRNA precursor.</text>
        <dbReference type="EC" id="3.1.26.5"/>
    </reaction>
</comment>
<keyword evidence="2 6" id="KW-0540">Nuclease</keyword>
<dbReference type="EMBL" id="BHYK01000004">
    <property type="protein sequence ID" value="GCD09440.1"/>
    <property type="molecule type" value="Genomic_DNA"/>
</dbReference>
<keyword evidence="3 6" id="KW-0255">Endonuclease</keyword>
<comment type="similarity">
    <text evidence="6">Belongs to the RnpA family.</text>
</comment>
<dbReference type="GO" id="GO:0000049">
    <property type="term" value="F:tRNA binding"/>
    <property type="evidence" value="ECO:0007669"/>
    <property type="project" value="UniProtKB-UniRule"/>
</dbReference>
<name>A0A401UIR1_9CLOT</name>
<reference evidence="8 9" key="1">
    <citation type="submission" date="2018-11" db="EMBL/GenBank/DDBJ databases">
        <title>Genome sequencing and assembly of Clostridium tagluense strain A121.</title>
        <authorList>
            <person name="Murakami T."/>
            <person name="Segawa T."/>
            <person name="Shcherbakova V.A."/>
            <person name="Mori H."/>
            <person name="Yoshimura Y."/>
        </authorList>
    </citation>
    <scope>NUCLEOTIDE SEQUENCE [LARGE SCALE GENOMIC DNA]</scope>
    <source>
        <strain evidence="8 9">A121</strain>
    </source>
</reference>
<dbReference type="RefSeq" id="WP_124998844.1">
    <property type="nucleotide sequence ID" value="NZ_BHYK01000004.1"/>
</dbReference>
<evidence type="ECO:0000256" key="5">
    <source>
        <dbReference type="ARBA" id="ARBA00022884"/>
    </source>
</evidence>
<evidence type="ECO:0000256" key="3">
    <source>
        <dbReference type="ARBA" id="ARBA00022759"/>
    </source>
</evidence>
<dbReference type="Proteomes" id="UP000287872">
    <property type="component" value="Unassembled WGS sequence"/>
</dbReference>
<dbReference type="GO" id="GO:0004526">
    <property type="term" value="F:ribonuclease P activity"/>
    <property type="evidence" value="ECO:0007669"/>
    <property type="project" value="UniProtKB-UniRule"/>
</dbReference>
<dbReference type="EC" id="3.1.26.5" evidence="6 7"/>
<keyword evidence="4 6" id="KW-0378">Hydrolase</keyword>
<evidence type="ECO:0000256" key="7">
    <source>
        <dbReference type="NCBIfam" id="TIGR00188"/>
    </source>
</evidence>
<dbReference type="GO" id="GO:0030677">
    <property type="term" value="C:ribonuclease P complex"/>
    <property type="evidence" value="ECO:0007669"/>
    <property type="project" value="TreeGrafter"/>
</dbReference>
<dbReference type="GO" id="GO:0042781">
    <property type="term" value="F:3'-tRNA processing endoribonuclease activity"/>
    <property type="evidence" value="ECO:0007669"/>
    <property type="project" value="TreeGrafter"/>
</dbReference>
<evidence type="ECO:0000313" key="8">
    <source>
        <dbReference type="EMBL" id="GCD09440.1"/>
    </source>
</evidence>
<proteinExistence type="inferred from homology"/>
<organism evidence="8 9">
    <name type="scientific">Clostridium tagluense</name>
    <dbReference type="NCBI Taxonomy" id="360422"/>
    <lineage>
        <taxon>Bacteria</taxon>
        <taxon>Bacillati</taxon>
        <taxon>Bacillota</taxon>
        <taxon>Clostridia</taxon>
        <taxon>Eubacteriales</taxon>
        <taxon>Clostridiaceae</taxon>
        <taxon>Clostridium</taxon>
    </lineage>
</organism>
<dbReference type="PANTHER" id="PTHR33992">
    <property type="entry name" value="RIBONUCLEASE P PROTEIN COMPONENT"/>
    <property type="match status" value="1"/>
</dbReference>
<dbReference type="NCBIfam" id="TIGR00188">
    <property type="entry name" value="rnpA"/>
    <property type="match status" value="1"/>
</dbReference>
<evidence type="ECO:0000256" key="6">
    <source>
        <dbReference type="HAMAP-Rule" id="MF_00227"/>
    </source>
</evidence>
<gene>
    <name evidence="6 8" type="primary">rnpA</name>
    <name evidence="8" type="ORF">Ctaglu_10630</name>
</gene>
<dbReference type="GO" id="GO:0001682">
    <property type="term" value="P:tRNA 5'-leader removal"/>
    <property type="evidence" value="ECO:0007669"/>
    <property type="project" value="UniProtKB-UniRule"/>
</dbReference>
<keyword evidence="1 6" id="KW-0819">tRNA processing</keyword>
<accession>A0A401UIR1</accession>
<comment type="function">
    <text evidence="6">RNaseP catalyzes the removal of the 5'-leader sequence from pre-tRNA to produce the mature 5'-terminus. It can also cleave other RNA substrates such as 4.5S RNA. The protein component plays an auxiliary but essential role in vivo by binding to the 5'-leader sequence and broadening the substrate specificity of the ribozyme.</text>
</comment>
<dbReference type="InterPro" id="IPR020568">
    <property type="entry name" value="Ribosomal_Su5_D2-typ_SF"/>
</dbReference>
<dbReference type="InterPro" id="IPR000100">
    <property type="entry name" value="RNase_P"/>
</dbReference>
<evidence type="ECO:0000313" key="9">
    <source>
        <dbReference type="Proteomes" id="UP000287872"/>
    </source>
</evidence>
<sequence>MNFNVKKYRIRKNTEFRTVYRRGKSFSNLLLVLYIYRNGKDINRCGISVSKKVGKSVTRSRVKRLIGESYRLNNEGLKIGYDFVFIARNPSNGKNYKEVENALKNLLKKAGLINNEKNTYTGY</sequence>
<dbReference type="InterPro" id="IPR014721">
    <property type="entry name" value="Ribsml_uS5_D2-typ_fold_subgr"/>
</dbReference>
<evidence type="ECO:0000256" key="2">
    <source>
        <dbReference type="ARBA" id="ARBA00022722"/>
    </source>
</evidence>
<dbReference type="GeneID" id="77243859"/>
<comment type="caution">
    <text evidence="8">The sequence shown here is derived from an EMBL/GenBank/DDBJ whole genome shotgun (WGS) entry which is preliminary data.</text>
</comment>
<dbReference type="AlphaFoldDB" id="A0A401UIR1"/>
<keyword evidence="5 6" id="KW-0694">RNA-binding</keyword>
<dbReference type="PANTHER" id="PTHR33992:SF1">
    <property type="entry name" value="RIBONUCLEASE P PROTEIN COMPONENT"/>
    <property type="match status" value="1"/>
</dbReference>
<comment type="subunit">
    <text evidence="6">Consists of a catalytic RNA component (M1 or rnpB) and a protein subunit.</text>
</comment>
<dbReference type="OrthoDB" id="9810867at2"/>
<dbReference type="Gene3D" id="3.30.230.10">
    <property type="match status" value="1"/>
</dbReference>
<dbReference type="Pfam" id="PF00825">
    <property type="entry name" value="Ribonuclease_P"/>
    <property type="match status" value="1"/>
</dbReference>
<evidence type="ECO:0000256" key="4">
    <source>
        <dbReference type="ARBA" id="ARBA00022801"/>
    </source>
</evidence>
<dbReference type="SUPFAM" id="SSF54211">
    <property type="entry name" value="Ribosomal protein S5 domain 2-like"/>
    <property type="match status" value="1"/>
</dbReference>
<keyword evidence="9" id="KW-1185">Reference proteome</keyword>
<protein>
    <recommendedName>
        <fullName evidence="6 7">Ribonuclease P protein component</fullName>
        <shortName evidence="6">RNase P protein</shortName>
        <shortName evidence="6">RNaseP protein</shortName>
        <ecNumber evidence="6 7">3.1.26.5</ecNumber>
    </recommendedName>
    <alternativeName>
        <fullName evidence="6">Protein C5</fullName>
    </alternativeName>
</protein>
<dbReference type="HAMAP" id="MF_00227">
    <property type="entry name" value="RNase_P"/>
    <property type="match status" value="1"/>
</dbReference>
<evidence type="ECO:0000256" key="1">
    <source>
        <dbReference type="ARBA" id="ARBA00022694"/>
    </source>
</evidence>